<dbReference type="Pfam" id="PF00293">
    <property type="entry name" value="NUDIX"/>
    <property type="match status" value="1"/>
</dbReference>
<dbReference type="GO" id="GO:0016787">
    <property type="term" value="F:hydrolase activity"/>
    <property type="evidence" value="ECO:0007669"/>
    <property type="project" value="UniProtKB-KW"/>
</dbReference>
<evidence type="ECO:0000256" key="10">
    <source>
        <dbReference type="SAM" id="Phobius"/>
    </source>
</evidence>
<keyword evidence="3" id="KW-0378">Hydrolase</keyword>
<evidence type="ECO:0000256" key="9">
    <source>
        <dbReference type="SAM" id="MobiDB-lite"/>
    </source>
</evidence>
<evidence type="ECO:0000256" key="3">
    <source>
        <dbReference type="ARBA" id="ARBA00022801"/>
    </source>
</evidence>
<dbReference type="SUPFAM" id="SSF55811">
    <property type="entry name" value="Nudix"/>
    <property type="match status" value="1"/>
</dbReference>
<organism evidence="12 13">
    <name type="scientific">Actinomortierella ambigua</name>
    <dbReference type="NCBI Taxonomy" id="1343610"/>
    <lineage>
        <taxon>Eukaryota</taxon>
        <taxon>Fungi</taxon>
        <taxon>Fungi incertae sedis</taxon>
        <taxon>Mucoromycota</taxon>
        <taxon>Mortierellomycotina</taxon>
        <taxon>Mortierellomycetes</taxon>
        <taxon>Mortierellales</taxon>
        <taxon>Mortierellaceae</taxon>
        <taxon>Actinomortierella</taxon>
    </lineage>
</organism>
<keyword evidence="10" id="KW-0472">Membrane</keyword>
<dbReference type="GO" id="GO:0005762">
    <property type="term" value="C:mitochondrial large ribosomal subunit"/>
    <property type="evidence" value="ECO:0007669"/>
    <property type="project" value="TreeGrafter"/>
</dbReference>
<keyword evidence="10" id="KW-1133">Transmembrane helix</keyword>
<dbReference type="GO" id="GO:0005743">
    <property type="term" value="C:mitochondrial inner membrane"/>
    <property type="evidence" value="ECO:0007669"/>
    <property type="project" value="UniProtKB-ARBA"/>
</dbReference>
<protein>
    <recommendedName>
        <fullName evidence="8">Large ribosomal subunit protein mL46</fullName>
    </recommendedName>
</protein>
<dbReference type="PROSITE" id="PS51462">
    <property type="entry name" value="NUDIX"/>
    <property type="match status" value="1"/>
</dbReference>
<dbReference type="PANTHER" id="PTHR13124">
    <property type="entry name" value="39S RIBOSOMAL PROTEIN L46, MITOCHONDRIAL PRECURSOR-RELATED"/>
    <property type="match status" value="1"/>
</dbReference>
<comment type="caution">
    <text evidence="12">The sequence shown here is derived from an EMBL/GenBank/DDBJ whole genome shotgun (WGS) entry which is preliminary data.</text>
</comment>
<keyword evidence="5 12" id="KW-0689">Ribosomal protein</keyword>
<comment type="similarity">
    <text evidence="2">Belongs to the mitochondrion-specific ribosomal protein mL46 family.</text>
</comment>
<evidence type="ECO:0000256" key="4">
    <source>
        <dbReference type="ARBA" id="ARBA00022946"/>
    </source>
</evidence>
<evidence type="ECO:0000256" key="5">
    <source>
        <dbReference type="ARBA" id="ARBA00022980"/>
    </source>
</evidence>
<evidence type="ECO:0000256" key="2">
    <source>
        <dbReference type="ARBA" id="ARBA00009070"/>
    </source>
</evidence>
<evidence type="ECO:0000256" key="7">
    <source>
        <dbReference type="ARBA" id="ARBA00023274"/>
    </source>
</evidence>
<dbReference type="PANTHER" id="PTHR13124:SF12">
    <property type="entry name" value="LARGE RIBOSOMAL SUBUNIT PROTEIN ML46"/>
    <property type="match status" value="1"/>
</dbReference>
<dbReference type="InterPro" id="IPR015797">
    <property type="entry name" value="NUDIX_hydrolase-like_dom_sf"/>
</dbReference>
<evidence type="ECO:0000313" key="13">
    <source>
        <dbReference type="Proteomes" id="UP000807716"/>
    </source>
</evidence>
<evidence type="ECO:0000256" key="6">
    <source>
        <dbReference type="ARBA" id="ARBA00023128"/>
    </source>
</evidence>
<dbReference type="InterPro" id="IPR020084">
    <property type="entry name" value="NUDIX_hydrolase_CS"/>
</dbReference>
<keyword evidence="13" id="KW-1185">Reference proteome</keyword>
<dbReference type="PROSITE" id="PS00893">
    <property type="entry name" value="NUDIX_BOX"/>
    <property type="match status" value="1"/>
</dbReference>
<sequence length="569" mass="63312">MPSKVPSPPVAHRICIFASAYDVIFQIFHPHNPGDPPDYKNLAVFAGSYFLLGLLATIFGFSRYVTVKMARQAIPKTYMPITEEDLPEKVYGFVQSELDRVARLAKKAVPLLEESGQPGWGKPESSLQNTHFKTFMASTPHFIERAAVAYSPEFARPPNMSISAYIHMLMDQRLIARDLGLEYILGYEQARFGGNESGESQTTNIPISVVAGYHRSYGQYRAEPSMASYGGGAPMAVPGQDVICEDEYRRFMKLLSLILQVAPIRLSAAARSYASSAPQLDSNISKSSSNLVSSTKPLIVNNQRIVAGAVVSRQPLILRDLLPFEQEYFQYQKDLERDHAAPFAAEFYFKKGSVAERRWRQSEADRMAAQKAGGAGAKAAEASSSSSSSSSAAATEASGEDEDMTEEERVAAQEAKVEFNDRVTEADRKNDIRSLERALARTLYLIVKKPRDQHAWQFPQGGVHVTENLQEAAGRELAEECGANMDLWFVGRVPIGHYNYSFSKAFREKTENPTVSGAKVFFMKAHIFAGQVQVDNNEIVDYAWVTKQEMKDYVSAEYYEAVKDMLSDL</sequence>
<feature type="transmembrane region" description="Helical" evidence="10">
    <location>
        <begin position="42"/>
        <end position="61"/>
    </location>
</feature>
<feature type="compositionally biased region" description="Basic and acidic residues" evidence="9">
    <location>
        <begin position="407"/>
        <end position="416"/>
    </location>
</feature>
<evidence type="ECO:0000313" key="12">
    <source>
        <dbReference type="EMBL" id="KAG0254652.1"/>
    </source>
</evidence>
<accession>A0A9P6PV20</accession>
<dbReference type="AlphaFoldDB" id="A0A9P6PV20"/>
<dbReference type="InterPro" id="IPR000086">
    <property type="entry name" value="NUDIX_hydrolase_dom"/>
</dbReference>
<reference evidence="12" key="1">
    <citation type="journal article" date="2020" name="Fungal Divers.">
        <title>Resolving the Mortierellaceae phylogeny through synthesis of multi-gene phylogenetics and phylogenomics.</title>
        <authorList>
            <person name="Vandepol N."/>
            <person name="Liber J."/>
            <person name="Desiro A."/>
            <person name="Na H."/>
            <person name="Kennedy M."/>
            <person name="Barry K."/>
            <person name="Grigoriev I.V."/>
            <person name="Miller A.N."/>
            <person name="O'Donnell K."/>
            <person name="Stajich J.E."/>
            <person name="Bonito G."/>
        </authorList>
    </citation>
    <scope>NUCLEOTIDE SEQUENCE</scope>
    <source>
        <strain evidence="12">BC1065</strain>
    </source>
</reference>
<dbReference type="InterPro" id="IPR040008">
    <property type="entry name" value="Ribosomal_mL46"/>
</dbReference>
<keyword evidence="10" id="KW-0812">Transmembrane</keyword>
<dbReference type="OrthoDB" id="414075at2759"/>
<keyword evidence="6" id="KW-0496">Mitochondrion</keyword>
<dbReference type="CDD" id="cd04661">
    <property type="entry name" value="NUDIX_MRP_L46"/>
    <property type="match status" value="1"/>
</dbReference>
<name>A0A9P6PV20_9FUNG</name>
<dbReference type="Gene3D" id="3.90.79.10">
    <property type="entry name" value="Nucleoside Triphosphate Pyrophosphohydrolase"/>
    <property type="match status" value="1"/>
</dbReference>
<dbReference type="InterPro" id="IPR033650">
    <property type="entry name" value="Ribosomal_mL46_NUDIX"/>
</dbReference>
<dbReference type="Proteomes" id="UP000807716">
    <property type="component" value="Unassembled WGS sequence"/>
</dbReference>
<feature type="region of interest" description="Disordered" evidence="9">
    <location>
        <begin position="361"/>
        <end position="416"/>
    </location>
</feature>
<evidence type="ECO:0000259" key="11">
    <source>
        <dbReference type="PROSITE" id="PS51462"/>
    </source>
</evidence>
<dbReference type="EMBL" id="JAAAJB010000504">
    <property type="protein sequence ID" value="KAG0254652.1"/>
    <property type="molecule type" value="Genomic_DNA"/>
</dbReference>
<keyword evidence="7" id="KW-0687">Ribonucleoprotein</keyword>
<evidence type="ECO:0000256" key="8">
    <source>
        <dbReference type="ARBA" id="ARBA00035190"/>
    </source>
</evidence>
<feature type="compositionally biased region" description="Low complexity" evidence="9">
    <location>
        <begin position="369"/>
        <end position="397"/>
    </location>
</feature>
<dbReference type="FunFam" id="3.90.79.10:FF:000018">
    <property type="entry name" value="39S ribosomal protein L46, mitochondrial"/>
    <property type="match status" value="1"/>
</dbReference>
<dbReference type="Pfam" id="PF11788">
    <property type="entry name" value="MRP-L46"/>
    <property type="match status" value="1"/>
</dbReference>
<dbReference type="GO" id="GO:0003735">
    <property type="term" value="F:structural constituent of ribosome"/>
    <property type="evidence" value="ECO:0007669"/>
    <property type="project" value="InterPro"/>
</dbReference>
<dbReference type="InterPro" id="IPR021757">
    <property type="entry name" value="Ribosomal_mL46_N"/>
</dbReference>
<evidence type="ECO:0000256" key="1">
    <source>
        <dbReference type="ARBA" id="ARBA00004173"/>
    </source>
</evidence>
<proteinExistence type="inferred from homology"/>
<gene>
    <name evidence="12" type="primary">MRPL17</name>
    <name evidence="12" type="ORF">DFQ27_006726</name>
</gene>
<feature type="domain" description="Nudix hydrolase" evidence="11">
    <location>
        <begin position="425"/>
        <end position="567"/>
    </location>
</feature>
<comment type="subcellular location">
    <subcellularLocation>
        <location evidence="1">Mitochondrion</location>
    </subcellularLocation>
</comment>
<keyword evidence="4" id="KW-0809">Transit peptide</keyword>